<evidence type="ECO:0000256" key="2">
    <source>
        <dbReference type="ARBA" id="ARBA00022737"/>
    </source>
</evidence>
<feature type="domain" description="EF-hand" evidence="5">
    <location>
        <begin position="74"/>
        <end position="109"/>
    </location>
</feature>
<dbReference type="SUPFAM" id="SSF47473">
    <property type="entry name" value="EF-hand"/>
    <property type="match status" value="2"/>
</dbReference>
<feature type="domain" description="EF-hand" evidence="5">
    <location>
        <begin position="192"/>
        <end position="227"/>
    </location>
</feature>
<dbReference type="SMART" id="SM00054">
    <property type="entry name" value="EFh"/>
    <property type="match status" value="6"/>
</dbReference>
<feature type="domain" description="EF-hand" evidence="5">
    <location>
        <begin position="38"/>
        <end position="73"/>
    </location>
</feature>
<evidence type="ECO:0000256" key="1">
    <source>
        <dbReference type="ARBA" id="ARBA00022723"/>
    </source>
</evidence>
<dbReference type="PROSITE" id="PS50222">
    <property type="entry name" value="EF_HAND_2"/>
    <property type="match status" value="5"/>
</dbReference>
<keyword evidence="3" id="KW-0106">Calcium</keyword>
<evidence type="ECO:0000259" key="5">
    <source>
        <dbReference type="PROSITE" id="PS50222"/>
    </source>
</evidence>
<dbReference type="GO" id="GO:0005509">
    <property type="term" value="F:calcium ion binding"/>
    <property type="evidence" value="ECO:0007669"/>
    <property type="project" value="InterPro"/>
</dbReference>
<feature type="compositionally biased region" description="Low complexity" evidence="4">
    <location>
        <begin position="126"/>
        <end position="144"/>
    </location>
</feature>
<keyword evidence="1" id="KW-0479">Metal-binding</keyword>
<accession>A0A7S2LSI3</accession>
<dbReference type="InterPro" id="IPR011992">
    <property type="entry name" value="EF-hand-dom_pair"/>
</dbReference>
<keyword evidence="2" id="KW-0677">Repeat</keyword>
<feature type="compositionally biased region" description="Pro residues" evidence="4">
    <location>
        <begin position="105"/>
        <end position="114"/>
    </location>
</feature>
<dbReference type="Gene3D" id="1.10.238.10">
    <property type="entry name" value="EF-hand"/>
    <property type="match status" value="2"/>
</dbReference>
<protein>
    <recommendedName>
        <fullName evidence="5">EF-hand domain-containing protein</fullName>
    </recommendedName>
</protein>
<dbReference type="AlphaFoldDB" id="A0A7S2LSI3"/>
<dbReference type="Pfam" id="PF13499">
    <property type="entry name" value="EF-hand_7"/>
    <property type="match status" value="3"/>
</dbReference>
<organism evidence="6">
    <name type="scientific">Zooxanthella nutricula</name>
    <dbReference type="NCBI Taxonomy" id="1333877"/>
    <lineage>
        <taxon>Eukaryota</taxon>
        <taxon>Sar</taxon>
        <taxon>Alveolata</taxon>
        <taxon>Dinophyceae</taxon>
        <taxon>Peridiniales</taxon>
        <taxon>Peridiniales incertae sedis</taxon>
        <taxon>Zooxanthella</taxon>
    </lineage>
</organism>
<name>A0A7S2LSI3_9DINO</name>
<dbReference type="PROSITE" id="PS00018">
    <property type="entry name" value="EF_HAND_1"/>
    <property type="match status" value="5"/>
</dbReference>
<evidence type="ECO:0000256" key="4">
    <source>
        <dbReference type="SAM" id="MobiDB-lite"/>
    </source>
</evidence>
<gene>
    <name evidence="6" type="ORF">BRAN1462_LOCUS42505</name>
</gene>
<dbReference type="CDD" id="cd00051">
    <property type="entry name" value="EFh"/>
    <property type="match status" value="2"/>
</dbReference>
<evidence type="ECO:0000256" key="3">
    <source>
        <dbReference type="ARBA" id="ARBA00022837"/>
    </source>
</evidence>
<dbReference type="PRINTS" id="PR00450">
    <property type="entry name" value="RECOVERIN"/>
</dbReference>
<dbReference type="FunFam" id="1.10.238.10:FF:000003">
    <property type="entry name" value="Calmodulin A"/>
    <property type="match status" value="1"/>
</dbReference>
<feature type="domain" description="EF-hand" evidence="5">
    <location>
        <begin position="229"/>
        <end position="259"/>
    </location>
</feature>
<feature type="region of interest" description="Disordered" evidence="4">
    <location>
        <begin position="103"/>
        <end position="163"/>
    </location>
</feature>
<dbReference type="PANTHER" id="PTHR45942">
    <property type="entry name" value="PROTEIN PHOSPATASE 3 REGULATORY SUBUNIT B ALPHA ISOFORM TYPE 1"/>
    <property type="match status" value="1"/>
</dbReference>
<reference evidence="6" key="1">
    <citation type="submission" date="2021-01" db="EMBL/GenBank/DDBJ databases">
        <authorList>
            <person name="Corre E."/>
            <person name="Pelletier E."/>
            <person name="Niang G."/>
            <person name="Scheremetjew M."/>
            <person name="Finn R."/>
            <person name="Kale V."/>
            <person name="Holt S."/>
            <person name="Cochrane G."/>
            <person name="Meng A."/>
            <person name="Brown T."/>
            <person name="Cohen L."/>
        </authorList>
    </citation>
    <scope>NUCLEOTIDE SEQUENCE</scope>
    <source>
        <strain evidence="6">RCC3387</strain>
    </source>
</reference>
<sequence length="363" mass="40027">MATAFGRSSRGGPGHIASEPQKGQVQNPIGAGFEHRPFSDEEIKQAFDTFDLDKNRFVGASEISHILQVIGEEVTDEEIDEMIRLCDTDGDGQVTFDEFYKLMTNPPPPPPPPTKSKRTKMQQNKAAQYARQAAGVAEAVAAGEPTPGKSGAKRTSPLEQQSAALREQTFRASSVETLVKKLSGGIAKIKPSQIKKVYKRFQDIDVDGSGAIDYDEFIQALEMEDSTIARQMFRVFDMDGSGSIELKEFIVVLSRYTAAAQSEKLKFAFMMFDEDGSGFIERDELLDMLNSTFIVEGLSAEELEEKADSVFDYLGLPRDGAISYEDFLKLSKAPQGFIYPIQEAKKELGKDLSINSMLAQVDA</sequence>
<dbReference type="InterPro" id="IPR002048">
    <property type="entry name" value="EF_hand_dom"/>
</dbReference>
<feature type="region of interest" description="Disordered" evidence="4">
    <location>
        <begin position="1"/>
        <end position="29"/>
    </location>
</feature>
<dbReference type="InterPro" id="IPR018247">
    <property type="entry name" value="EF_Hand_1_Ca_BS"/>
</dbReference>
<evidence type="ECO:0000313" key="6">
    <source>
        <dbReference type="EMBL" id="CAD9615042.1"/>
    </source>
</evidence>
<proteinExistence type="predicted"/>
<feature type="domain" description="EF-hand" evidence="5">
    <location>
        <begin position="260"/>
        <end position="295"/>
    </location>
</feature>
<dbReference type="EMBL" id="HBGW01066683">
    <property type="protein sequence ID" value="CAD9615042.1"/>
    <property type="molecule type" value="Transcribed_RNA"/>
</dbReference>